<dbReference type="EC" id="2.7.11.1" evidence="6"/>
<name>A0A396JYH4_MEDTR</name>
<protein>
    <submittedName>
        <fullName evidence="6">Putative non-specific serine/threonine protein kinase</fullName>
        <ecNumber evidence="6">2.7.11.1</ecNumber>
    </submittedName>
</protein>
<proteinExistence type="predicted"/>
<dbReference type="GO" id="GO:0004674">
    <property type="term" value="F:protein serine/threonine kinase activity"/>
    <property type="evidence" value="ECO:0007669"/>
    <property type="project" value="UniProtKB-KW"/>
</dbReference>
<evidence type="ECO:0000313" key="6">
    <source>
        <dbReference type="EMBL" id="RHN81158.1"/>
    </source>
</evidence>
<dbReference type="Gene3D" id="3.80.10.10">
    <property type="entry name" value="Ribonuclease Inhibitor"/>
    <property type="match status" value="1"/>
</dbReference>
<keyword evidence="3" id="KW-0677">Repeat</keyword>
<dbReference type="AlphaFoldDB" id="A0A396JYH4"/>
<keyword evidence="6" id="KW-0723">Serine/threonine-protein kinase</keyword>
<feature type="domain" description="Leucine-rich repeat-containing N-terminal plant-type" evidence="5">
    <location>
        <begin position="32"/>
        <end position="71"/>
    </location>
</feature>
<dbReference type="Pfam" id="PF08263">
    <property type="entry name" value="LRRNT_2"/>
    <property type="match status" value="1"/>
</dbReference>
<dbReference type="Gramene" id="rna5162">
    <property type="protein sequence ID" value="RHN81158.1"/>
    <property type="gene ID" value="gene5162"/>
</dbReference>
<keyword evidence="6" id="KW-0808">Transferase</keyword>
<reference evidence="6" key="1">
    <citation type="journal article" date="2018" name="Nat. Plants">
        <title>Whole-genome landscape of Medicago truncatula symbiotic genes.</title>
        <authorList>
            <person name="Pecrix Y."/>
            <person name="Gamas P."/>
            <person name="Carrere S."/>
        </authorList>
    </citation>
    <scope>NUCLEOTIDE SEQUENCE</scope>
    <source>
        <tissue evidence="6">Leaves</tissue>
    </source>
</reference>
<comment type="caution">
    <text evidence="6">The sequence shown here is derived from an EMBL/GenBank/DDBJ whole genome shotgun (WGS) entry which is preliminary data.</text>
</comment>
<evidence type="ECO:0000256" key="4">
    <source>
        <dbReference type="SAM" id="SignalP"/>
    </source>
</evidence>
<evidence type="ECO:0000256" key="2">
    <source>
        <dbReference type="ARBA" id="ARBA00022729"/>
    </source>
</evidence>
<dbReference type="PANTHER" id="PTHR48060:SF21">
    <property type="entry name" value="L DOMAIN-LIKE PROTEIN"/>
    <property type="match status" value="1"/>
</dbReference>
<dbReference type="InterPro" id="IPR013210">
    <property type="entry name" value="LRR_N_plant-typ"/>
</dbReference>
<dbReference type="EMBL" id="PSQE01000001">
    <property type="protein sequence ID" value="RHN81158.1"/>
    <property type="molecule type" value="Genomic_DNA"/>
</dbReference>
<organism evidence="6">
    <name type="scientific">Medicago truncatula</name>
    <name type="common">Barrel medic</name>
    <name type="synonym">Medicago tribuloides</name>
    <dbReference type="NCBI Taxonomy" id="3880"/>
    <lineage>
        <taxon>Eukaryota</taxon>
        <taxon>Viridiplantae</taxon>
        <taxon>Streptophyta</taxon>
        <taxon>Embryophyta</taxon>
        <taxon>Tracheophyta</taxon>
        <taxon>Spermatophyta</taxon>
        <taxon>Magnoliopsida</taxon>
        <taxon>eudicotyledons</taxon>
        <taxon>Gunneridae</taxon>
        <taxon>Pentapetalae</taxon>
        <taxon>rosids</taxon>
        <taxon>fabids</taxon>
        <taxon>Fabales</taxon>
        <taxon>Fabaceae</taxon>
        <taxon>Papilionoideae</taxon>
        <taxon>50 kb inversion clade</taxon>
        <taxon>NPAAA clade</taxon>
        <taxon>Hologalegina</taxon>
        <taxon>IRL clade</taxon>
        <taxon>Trifolieae</taxon>
        <taxon>Medicago</taxon>
    </lineage>
</organism>
<keyword evidence="6" id="KW-0418">Kinase</keyword>
<dbReference type="Proteomes" id="UP000265566">
    <property type="component" value="Chromosome 1"/>
</dbReference>
<dbReference type="PANTHER" id="PTHR48060">
    <property type="entry name" value="DNA DAMAGE-REPAIR/TOLERATION PROTEIN DRT100"/>
    <property type="match status" value="1"/>
</dbReference>
<gene>
    <name evidence="6" type="ORF">MtrunA17_Chr1g0196021</name>
</gene>
<feature type="chain" id="PRO_5017340687" evidence="4">
    <location>
        <begin position="30"/>
        <end position="97"/>
    </location>
</feature>
<evidence type="ECO:0000256" key="1">
    <source>
        <dbReference type="ARBA" id="ARBA00022614"/>
    </source>
</evidence>
<evidence type="ECO:0000256" key="3">
    <source>
        <dbReference type="ARBA" id="ARBA00022737"/>
    </source>
</evidence>
<keyword evidence="1" id="KW-0433">Leucine-rich repeat</keyword>
<keyword evidence="2 4" id="KW-0732">Signal</keyword>
<feature type="signal peptide" evidence="4">
    <location>
        <begin position="1"/>
        <end position="29"/>
    </location>
</feature>
<accession>A0A396JYH4</accession>
<dbReference type="InterPro" id="IPR053211">
    <property type="entry name" value="DNA_repair-toleration"/>
</dbReference>
<dbReference type="InterPro" id="IPR032675">
    <property type="entry name" value="LRR_dom_sf"/>
</dbReference>
<evidence type="ECO:0000259" key="5">
    <source>
        <dbReference type="Pfam" id="PF08263"/>
    </source>
</evidence>
<sequence>MLSIFWSTICHLVLFLLFTSNFLNKSASALGNNTDHSALLKFKESMSSDPFGVLNSWNSSTHFCMWHGVTCGHRHQRVTKIKLKGYKMQGVISPPLP</sequence>